<comment type="function">
    <text evidence="3">Component of the COP9 signalosome complex (CSN), a complex involved in various cellular and developmental processes.</text>
</comment>
<dbReference type="InterPro" id="IPR024969">
    <property type="entry name" value="EIF3F/CSN6-like_C"/>
</dbReference>
<dbReference type="KEGG" id="tpal:117640326"/>
<keyword evidence="3" id="KW-0963">Cytoplasm</keyword>
<dbReference type="GO" id="GO:0008180">
    <property type="term" value="C:COP9 signalosome"/>
    <property type="evidence" value="ECO:0007669"/>
    <property type="project" value="UniProtKB-UniRule"/>
</dbReference>
<dbReference type="GeneID" id="117640326"/>
<dbReference type="FunFam" id="3.40.140.10:FF:000075">
    <property type="entry name" value="COP9 signalosome complex subunit 6"/>
    <property type="match status" value="1"/>
</dbReference>
<dbReference type="InParanoid" id="A0A6P8Y923"/>
<protein>
    <recommendedName>
        <fullName evidence="2 3">COP9 signalosome complex subunit 6</fullName>
    </recommendedName>
</protein>
<dbReference type="InterPro" id="IPR037518">
    <property type="entry name" value="MPN"/>
</dbReference>
<dbReference type="CTD" id="42661"/>
<proteinExistence type="inferred from homology"/>
<evidence type="ECO:0000256" key="2">
    <source>
        <dbReference type="ARBA" id="ARBA00014871"/>
    </source>
</evidence>
<dbReference type="InterPro" id="IPR033859">
    <property type="entry name" value="MPN_CSN6"/>
</dbReference>
<keyword evidence="6" id="KW-1185">Reference proteome</keyword>
<dbReference type="PROSITE" id="PS50249">
    <property type="entry name" value="MPN"/>
    <property type="match status" value="1"/>
</dbReference>
<name>A0A6P8Y923_THRPL</name>
<keyword evidence="3" id="KW-0736">Signalosome</keyword>
<dbReference type="AlphaFoldDB" id="A0A6P8Y923"/>
<dbReference type="CDD" id="cd08063">
    <property type="entry name" value="MPN_CSN6"/>
    <property type="match status" value="1"/>
</dbReference>
<dbReference type="FunCoup" id="A0A6P8Y923">
    <property type="interactions" value="1945"/>
</dbReference>
<comment type="subcellular location">
    <subcellularLocation>
        <location evidence="3">Cytoplasm</location>
    </subcellularLocation>
    <subcellularLocation>
        <location evidence="3">Nucleus</location>
    </subcellularLocation>
</comment>
<evidence type="ECO:0000256" key="1">
    <source>
        <dbReference type="ARBA" id="ARBA00010893"/>
    </source>
</evidence>
<dbReference type="Pfam" id="PF01398">
    <property type="entry name" value="JAB"/>
    <property type="match status" value="1"/>
</dbReference>
<organism evidence="7">
    <name type="scientific">Thrips palmi</name>
    <name type="common">Melon thrips</name>
    <dbReference type="NCBI Taxonomy" id="161013"/>
    <lineage>
        <taxon>Eukaryota</taxon>
        <taxon>Metazoa</taxon>
        <taxon>Ecdysozoa</taxon>
        <taxon>Arthropoda</taxon>
        <taxon>Hexapoda</taxon>
        <taxon>Insecta</taxon>
        <taxon>Pterygota</taxon>
        <taxon>Neoptera</taxon>
        <taxon>Paraneoptera</taxon>
        <taxon>Thysanoptera</taxon>
        <taxon>Terebrantia</taxon>
        <taxon>Thripoidea</taxon>
        <taxon>Thripidae</taxon>
        <taxon>Thrips</taxon>
    </lineage>
</organism>
<gene>
    <name evidence="7" type="primary">LOC117640326</name>
</gene>
<sequence length="344" mass="38236">MSAAAAGPSSSRQQTDPDTEQMEVDDTGKSVMASSVAAGSVSAHLHPLVIMNISEHWTRIRAQEGKAQQVIGALIGKQKGRNIEIMNSFELNFTIGGSTFGEEETKCTAPVGDIVIDREYYNTKEEQFKQVFSDHDFLGWYTTGEGADENDIKVHKQICEINESPVFLKLNPNSRQSDLPVTLYESVIDLVAGEATMLFIQIPYTLATEEAERIGVDHVARMSSNDSGESSLVAEHLSAQHSAIKMLHSRVRLVLQYVKAVEAGQLPVNREILREAYSLSNRLPVLQSPKFKGDFYNQCNDVALMTYLGALTKCCNDINQYVNKFNVMYDRAGLGRRMRGLFFP</sequence>
<dbReference type="Proteomes" id="UP000515158">
    <property type="component" value="Unplaced"/>
</dbReference>
<evidence type="ECO:0000313" key="7">
    <source>
        <dbReference type="RefSeq" id="XP_034232636.1"/>
    </source>
</evidence>
<dbReference type="RefSeq" id="XP_034232636.1">
    <property type="nucleotide sequence ID" value="XM_034376745.1"/>
</dbReference>
<dbReference type="PANTHER" id="PTHR10540">
    <property type="entry name" value="EUKARYOTIC TRANSLATION INITIATION FACTOR 3 SUBUNIT F-RELATED"/>
    <property type="match status" value="1"/>
</dbReference>
<evidence type="ECO:0000259" key="5">
    <source>
        <dbReference type="PROSITE" id="PS50249"/>
    </source>
</evidence>
<feature type="domain" description="MPN" evidence="5">
    <location>
        <begin position="43"/>
        <end position="190"/>
    </location>
</feature>
<dbReference type="Pfam" id="PF13012">
    <property type="entry name" value="MitMem_reg"/>
    <property type="match status" value="1"/>
</dbReference>
<evidence type="ECO:0000313" key="6">
    <source>
        <dbReference type="Proteomes" id="UP000515158"/>
    </source>
</evidence>
<evidence type="ECO:0000256" key="3">
    <source>
        <dbReference type="RuleBase" id="RU367006"/>
    </source>
</evidence>
<feature type="region of interest" description="Disordered" evidence="4">
    <location>
        <begin position="1"/>
        <end position="26"/>
    </location>
</feature>
<dbReference type="GO" id="GO:0000338">
    <property type="term" value="P:protein deneddylation"/>
    <property type="evidence" value="ECO:0007669"/>
    <property type="project" value="InterPro"/>
</dbReference>
<dbReference type="OrthoDB" id="1378at2759"/>
<evidence type="ECO:0000256" key="4">
    <source>
        <dbReference type="SAM" id="MobiDB-lite"/>
    </source>
</evidence>
<dbReference type="PANTHER" id="PTHR10540:SF8">
    <property type="entry name" value="COP9 SIGNALOSOME COMPLEX SUBUNIT 6"/>
    <property type="match status" value="1"/>
</dbReference>
<dbReference type="InterPro" id="IPR000555">
    <property type="entry name" value="JAMM/MPN+_dom"/>
</dbReference>
<reference evidence="7" key="1">
    <citation type="submission" date="2025-08" db="UniProtKB">
        <authorList>
            <consortium name="RefSeq"/>
        </authorList>
    </citation>
    <scope>IDENTIFICATION</scope>
    <source>
        <tissue evidence="7">Total insect</tissue>
    </source>
</reference>
<dbReference type="GO" id="GO:0005737">
    <property type="term" value="C:cytoplasm"/>
    <property type="evidence" value="ECO:0007669"/>
    <property type="project" value="UniProtKB-SubCell"/>
</dbReference>
<dbReference type="SMART" id="SM00232">
    <property type="entry name" value="JAB_MPN"/>
    <property type="match status" value="1"/>
</dbReference>
<keyword evidence="3" id="KW-0539">Nucleus</keyword>
<accession>A0A6P8Y923</accession>
<dbReference type="Gene3D" id="3.40.140.10">
    <property type="entry name" value="Cytidine Deaminase, domain 2"/>
    <property type="match status" value="1"/>
</dbReference>
<comment type="similarity">
    <text evidence="1 3">Belongs to the peptidase M67A family. CSN6 subfamily.</text>
</comment>
<dbReference type="GO" id="GO:0008237">
    <property type="term" value="F:metallopeptidase activity"/>
    <property type="evidence" value="ECO:0007669"/>
    <property type="project" value="InterPro"/>
</dbReference>